<dbReference type="GO" id="GO:0016787">
    <property type="term" value="F:hydrolase activity"/>
    <property type="evidence" value="ECO:0007669"/>
    <property type="project" value="UniProtKB-KW"/>
</dbReference>
<keyword evidence="3" id="KW-0378">Hydrolase</keyword>
<sequence length="430" mass="48409">MVVHREIVDQVSGWLTLYDDGFVDRTWTGPPQFKFMSDAVPPHHHFIDGVAVQDLFINDDDDGLRVRVYLPEKPEEKKLPIILHFHGGGFCISEADWFMYYNIYTRLAREAGAIVVSTYLRRAPEHRLPAAIDDGYATLLWLQDLANHKTHQPWLSSKGDFNRVFLIGDSSGGNIVHQVAKKAAGENLHPLKLAGAIPIHPGFLRSVRSKSELENPQTPFLTLDMLDKFLKLGLPEGSTKDHPITCPMAEPLPELDFPPYLLCVAEQDLVIETEMEFYEAMKKGGKKVELMVSDGVGHSFYLNKIAIDVDPKTSEQTDNVRIYTPEVPHAQKLPIILHFHGGGFCISQPDWFMYYNLYTRLAREAGAIVVSTYLRLAPEHRLPAAVDDAYYTPPFSGFKTWQTVKPTNHGCHLRETLSVFSSLETAPAGT</sequence>
<dbReference type="Proteomes" id="UP000243975">
    <property type="component" value="Unassembled WGS sequence"/>
</dbReference>
<reference evidence="3 4" key="1">
    <citation type="journal article" date="2016" name="Sci. Rep.">
        <title>The genome sequence of the outbreeding globe artichoke constructed de novo incorporating a phase-aware low-pass sequencing strategy of F1 progeny.</title>
        <authorList>
            <person name="Scaglione D."/>
            <person name="Reyes-Chin-Wo S."/>
            <person name="Acquadro A."/>
            <person name="Froenicke L."/>
            <person name="Portis E."/>
            <person name="Beitel C."/>
            <person name="Tirone M."/>
            <person name="Mauro R."/>
            <person name="Lo Monaco A."/>
            <person name="Mauromicale G."/>
            <person name="Faccioli P."/>
            <person name="Cattivelli L."/>
            <person name="Rieseberg L."/>
            <person name="Michelmore R."/>
            <person name="Lanteri S."/>
        </authorList>
    </citation>
    <scope>NUCLEOTIDE SEQUENCE [LARGE SCALE GENOMIC DNA]</scope>
    <source>
        <strain evidence="3">2C</strain>
    </source>
</reference>
<dbReference type="PANTHER" id="PTHR23024">
    <property type="entry name" value="ARYLACETAMIDE DEACETYLASE"/>
    <property type="match status" value="1"/>
</dbReference>
<dbReference type="Pfam" id="PF07859">
    <property type="entry name" value="Abhydrolase_3"/>
    <property type="match status" value="2"/>
</dbReference>
<dbReference type="InterPro" id="IPR050466">
    <property type="entry name" value="Carboxylest/Gibb_receptor"/>
</dbReference>
<organism evidence="3 4">
    <name type="scientific">Cynara cardunculus var. scolymus</name>
    <name type="common">Globe artichoke</name>
    <name type="synonym">Cynara scolymus</name>
    <dbReference type="NCBI Taxonomy" id="59895"/>
    <lineage>
        <taxon>Eukaryota</taxon>
        <taxon>Viridiplantae</taxon>
        <taxon>Streptophyta</taxon>
        <taxon>Embryophyta</taxon>
        <taxon>Tracheophyta</taxon>
        <taxon>Spermatophyta</taxon>
        <taxon>Magnoliopsida</taxon>
        <taxon>eudicotyledons</taxon>
        <taxon>Gunneridae</taxon>
        <taxon>Pentapetalae</taxon>
        <taxon>asterids</taxon>
        <taxon>campanulids</taxon>
        <taxon>Asterales</taxon>
        <taxon>Asteraceae</taxon>
        <taxon>Carduoideae</taxon>
        <taxon>Cardueae</taxon>
        <taxon>Carduinae</taxon>
        <taxon>Cynara</taxon>
    </lineage>
</organism>
<keyword evidence="4" id="KW-1185">Reference proteome</keyword>
<name>A0A118JXN5_CYNCS</name>
<dbReference type="SUPFAM" id="SSF53474">
    <property type="entry name" value="alpha/beta-Hydrolases"/>
    <property type="match status" value="2"/>
</dbReference>
<dbReference type="InterPro" id="IPR013094">
    <property type="entry name" value="AB_hydrolase_3"/>
</dbReference>
<evidence type="ECO:0000313" key="4">
    <source>
        <dbReference type="Proteomes" id="UP000243975"/>
    </source>
</evidence>
<comment type="similarity">
    <text evidence="1">Belongs to the 'GDXG' lipolytic enzyme family.</text>
</comment>
<protein>
    <submittedName>
        <fullName evidence="3">Alpha/beta hydrolase fold-3</fullName>
    </submittedName>
</protein>
<dbReference type="Gene3D" id="3.40.50.1820">
    <property type="entry name" value="alpha/beta hydrolase"/>
    <property type="match status" value="2"/>
</dbReference>
<feature type="domain" description="Alpha/beta hydrolase fold-3" evidence="2">
    <location>
        <begin position="336"/>
        <end position="390"/>
    </location>
</feature>
<accession>A0A118JXN5</accession>
<feature type="non-terminal residue" evidence="3">
    <location>
        <position position="1"/>
    </location>
</feature>
<feature type="domain" description="Alpha/beta hydrolase fold-3" evidence="2">
    <location>
        <begin position="82"/>
        <end position="301"/>
    </location>
</feature>
<dbReference type="EMBL" id="LEKV01003843">
    <property type="protein sequence ID" value="KVH97284.1"/>
    <property type="molecule type" value="Genomic_DNA"/>
</dbReference>
<dbReference type="PANTHER" id="PTHR23024:SF135">
    <property type="entry name" value="CELL DEATH ASSOCIATED PROTEIN"/>
    <property type="match status" value="1"/>
</dbReference>
<dbReference type="InterPro" id="IPR029058">
    <property type="entry name" value="AB_hydrolase_fold"/>
</dbReference>
<dbReference type="STRING" id="59895.A0A118JXN5"/>
<dbReference type="OMA" id="GGFCFSH"/>
<evidence type="ECO:0000313" key="3">
    <source>
        <dbReference type="EMBL" id="KVH97284.1"/>
    </source>
</evidence>
<proteinExistence type="inferred from homology"/>
<dbReference type="ESTHER" id="cyncs-a0a118jxn5">
    <property type="family name" value="Plant_carboxylesterase"/>
</dbReference>
<gene>
    <name evidence="3" type="ORF">Ccrd_000615</name>
</gene>
<comment type="caution">
    <text evidence="3">The sequence shown here is derived from an EMBL/GenBank/DDBJ whole genome shotgun (WGS) entry which is preliminary data.</text>
</comment>
<dbReference type="Gramene" id="KVH97284">
    <property type="protein sequence ID" value="KVH97284"/>
    <property type="gene ID" value="Ccrd_000615"/>
</dbReference>
<evidence type="ECO:0000259" key="2">
    <source>
        <dbReference type="Pfam" id="PF07859"/>
    </source>
</evidence>
<evidence type="ECO:0000256" key="1">
    <source>
        <dbReference type="ARBA" id="ARBA00010515"/>
    </source>
</evidence>
<dbReference type="AlphaFoldDB" id="A0A118JXN5"/>